<dbReference type="GO" id="GO:0005524">
    <property type="term" value="F:ATP binding"/>
    <property type="evidence" value="ECO:0007669"/>
    <property type="project" value="UniProtKB-UniRule"/>
</dbReference>
<dbReference type="Proteomes" id="UP000050816">
    <property type="component" value="Unassembled WGS sequence"/>
</dbReference>
<dbReference type="InterPro" id="IPR027417">
    <property type="entry name" value="P-loop_NTPase"/>
</dbReference>
<keyword evidence="3" id="KW-0378">Hydrolase</keyword>
<dbReference type="GO" id="GO:0003677">
    <property type="term" value="F:DNA binding"/>
    <property type="evidence" value="ECO:0007669"/>
    <property type="project" value="UniProtKB-UniRule"/>
</dbReference>
<dbReference type="Pfam" id="PF18335">
    <property type="entry name" value="SH3_13"/>
    <property type="match status" value="1"/>
</dbReference>
<dbReference type="NCBIfam" id="TIGR01448">
    <property type="entry name" value="recD_rel"/>
    <property type="match status" value="1"/>
</dbReference>
<evidence type="ECO:0000313" key="6">
    <source>
        <dbReference type="EMBL" id="KRL90529.1"/>
    </source>
</evidence>
<dbReference type="GO" id="GO:0043139">
    <property type="term" value="F:5'-3' DNA helicase activity"/>
    <property type="evidence" value="ECO:0007669"/>
    <property type="project" value="UniProtKB-UniRule"/>
</dbReference>
<dbReference type="Gene3D" id="1.10.10.2220">
    <property type="match status" value="1"/>
</dbReference>
<dbReference type="GO" id="GO:0016887">
    <property type="term" value="F:ATP hydrolysis activity"/>
    <property type="evidence" value="ECO:0007669"/>
    <property type="project" value="RHEA"/>
</dbReference>
<dbReference type="PATRIC" id="fig|1423760.3.peg.1403"/>
<dbReference type="GO" id="GO:0017116">
    <property type="term" value="F:single-stranded DNA helicase activity"/>
    <property type="evidence" value="ECO:0007669"/>
    <property type="project" value="TreeGrafter"/>
</dbReference>
<dbReference type="GO" id="GO:0006310">
    <property type="term" value="P:DNA recombination"/>
    <property type="evidence" value="ECO:0007669"/>
    <property type="project" value="InterPro"/>
</dbReference>
<dbReference type="PANTHER" id="PTHR43788:SF6">
    <property type="entry name" value="DNA HELICASE B"/>
    <property type="match status" value="1"/>
</dbReference>
<dbReference type="CDD" id="cd18809">
    <property type="entry name" value="SF1_C_RecD"/>
    <property type="match status" value="1"/>
</dbReference>
<dbReference type="InterPro" id="IPR029493">
    <property type="entry name" value="RecD2-like_HHH"/>
</dbReference>
<keyword evidence="3" id="KW-0347">Helicase</keyword>
<protein>
    <recommendedName>
        <fullName evidence="3">ATP-dependent RecD2 DNA helicase</fullName>
        <ecNumber evidence="3">5.6.2.3</ecNumber>
    </recommendedName>
    <alternativeName>
        <fullName evidence="3">DNA 5'-3' helicase subunit RecD2</fullName>
    </alternativeName>
</protein>
<keyword evidence="2 3" id="KW-0067">ATP-binding</keyword>
<evidence type="ECO:0000313" key="7">
    <source>
        <dbReference type="Proteomes" id="UP000050816"/>
    </source>
</evidence>
<feature type="region of interest" description="Disordered" evidence="4">
    <location>
        <begin position="813"/>
        <end position="836"/>
    </location>
</feature>
<gene>
    <name evidence="3" type="primary">recD2</name>
    <name evidence="6" type="ORF">FC43_GL001334</name>
</gene>
<dbReference type="Pfam" id="PF23139">
    <property type="entry name" value="OB_YrrC"/>
    <property type="match status" value="1"/>
</dbReference>
<dbReference type="InterPro" id="IPR006345">
    <property type="entry name" value="RecD2"/>
</dbReference>
<keyword evidence="1 3" id="KW-0547">Nucleotide-binding</keyword>
<evidence type="ECO:0000256" key="4">
    <source>
        <dbReference type="SAM" id="MobiDB-lite"/>
    </source>
</evidence>
<keyword evidence="3" id="KW-0413">Isomerase</keyword>
<dbReference type="Gene3D" id="2.30.30.940">
    <property type="match status" value="1"/>
</dbReference>
<evidence type="ECO:0000256" key="1">
    <source>
        <dbReference type="ARBA" id="ARBA00022741"/>
    </source>
</evidence>
<dbReference type="SUPFAM" id="SSF52540">
    <property type="entry name" value="P-loop containing nucleoside triphosphate hydrolases"/>
    <property type="match status" value="2"/>
</dbReference>
<dbReference type="SMART" id="SM00382">
    <property type="entry name" value="AAA"/>
    <property type="match status" value="1"/>
</dbReference>
<dbReference type="Pfam" id="PF14490">
    <property type="entry name" value="HHH_RecD2"/>
    <property type="match status" value="1"/>
</dbReference>
<sequence>MAWDKLPVEHSEKVTTTGPTSLIGKVKVVIFERGLFRILAVKVEEANFEWDQSEITVKGQLGEVVEGDRYEFEGRVVEDKRYGLQFASSGVHVVLPQNPPQLATFVKYHGVTLHAPKKSSQAVFKGLGEQAMKQVTDDPQVLKTITGFGIGDQQRLIDFFTSHDFGNTTGKIIEQLKGYGLSERLVNVVFDRFGTQTLTQLTTDPYALLKLEDGELGFERVDELARRYYQVSATDSRRLQAALLTSARQLTNQSGDSWVDQERLLSAALRLVSRSGQVSRAQVSAAFASLLTAEKLVADGEHIYPAALDTAEWQIAACLHELIEKSTLKAPTPKRLQAKLAAVEADQPYEYDQIQKEAIELALTKPVMLLTGGPGTGKTTIVKGIVQTFLKLHPKAQPSEVLLVAPTGRAAKQISAVTGIEASTIHRLLGLTAEVTDETLVNEVHDELPGQLLIVDEMSMTSLTLFAALLRAVGPKTRVVLVGDFDQLPSVGPGQVFRDLLAVPALPQIRLTQIHRQAADSSIIPLARAINAGEVTAELFAPADPAKYQRRRFFRAPITAVPAMITEAVKLYHERHGLSLMEIQILAPIHAGPAGTQYLNTYLQAQLNPEATDKPQVTFGNGRVFRVGDKVMQTVNDPDKNVFNGDLGMIQSIEGTTAEHTNRQSKAALKLIVDFDGTEVEYTRPQDVGALQLAYCMTIHKAQGSQAAVVILPLVPEYFPASPNAPTIMQRNLLYTAVTRAARALMLIGDPQAFVYCANTPPNYRHTTLTERVAAAFAGEANPPAAPKGPRAAVPDVPSTTANLAAAADPNLSTGADALPFDHQAPEPVPPAGPAELTPALVEAQTIDPMIGMVDLSPADC</sequence>
<dbReference type="EC" id="5.6.2.3" evidence="3"/>
<dbReference type="PANTHER" id="PTHR43788">
    <property type="entry name" value="DNA2/NAM7 HELICASE FAMILY MEMBER"/>
    <property type="match status" value="1"/>
</dbReference>
<dbReference type="AlphaFoldDB" id="A0A0R1UB08"/>
<evidence type="ECO:0000259" key="5">
    <source>
        <dbReference type="SMART" id="SM00382"/>
    </source>
</evidence>
<dbReference type="InterPro" id="IPR041451">
    <property type="entry name" value="RecD2_SH13"/>
</dbReference>
<dbReference type="Pfam" id="PF13604">
    <property type="entry name" value="AAA_30"/>
    <property type="match status" value="1"/>
</dbReference>
<organism evidence="6 7">
    <name type="scientific">Limosilactobacillus ingluviei DSM 15946</name>
    <dbReference type="NCBI Taxonomy" id="1423760"/>
    <lineage>
        <taxon>Bacteria</taxon>
        <taxon>Bacillati</taxon>
        <taxon>Bacillota</taxon>
        <taxon>Bacilli</taxon>
        <taxon>Lactobacillales</taxon>
        <taxon>Lactobacillaceae</taxon>
        <taxon>Limosilactobacillus</taxon>
    </lineage>
</organism>
<feature type="domain" description="AAA+ ATPase" evidence="5">
    <location>
        <begin position="364"/>
        <end position="515"/>
    </location>
</feature>
<evidence type="ECO:0000256" key="3">
    <source>
        <dbReference type="HAMAP-Rule" id="MF_01488"/>
    </source>
</evidence>
<comment type="function">
    <text evidence="3">DNA-dependent ATPase and ATP-dependent 5'-3' DNA helicase. Has no activity on blunt DNA or DNA with 3'-overhangs, requires at least 10 bases of 5'-ssDNA for helicase activity.</text>
</comment>
<name>A0A0R1UB08_9LACO</name>
<comment type="catalytic activity">
    <reaction evidence="3">
        <text>ATP + H2O = ADP + phosphate + H(+)</text>
        <dbReference type="Rhea" id="RHEA:13065"/>
        <dbReference type="ChEBI" id="CHEBI:15377"/>
        <dbReference type="ChEBI" id="CHEBI:15378"/>
        <dbReference type="ChEBI" id="CHEBI:30616"/>
        <dbReference type="ChEBI" id="CHEBI:43474"/>
        <dbReference type="ChEBI" id="CHEBI:456216"/>
        <dbReference type="EC" id="5.6.2.3"/>
    </reaction>
</comment>
<comment type="similarity">
    <text evidence="3">Belongs to the RecD family. RecD2 subfamily.</text>
</comment>
<comment type="caution">
    <text evidence="6">The sequence shown here is derived from an EMBL/GenBank/DDBJ whole genome shotgun (WGS) entry which is preliminary data.</text>
</comment>
<dbReference type="GO" id="GO:0009338">
    <property type="term" value="C:exodeoxyribonuclease V complex"/>
    <property type="evidence" value="ECO:0007669"/>
    <property type="project" value="TreeGrafter"/>
</dbReference>
<dbReference type="EMBL" id="AZFK01000029">
    <property type="protein sequence ID" value="KRL90529.1"/>
    <property type="molecule type" value="Genomic_DNA"/>
</dbReference>
<dbReference type="RefSeq" id="WP_056954448.1">
    <property type="nucleotide sequence ID" value="NZ_AZFK01000029.1"/>
</dbReference>
<dbReference type="CDD" id="cd17933">
    <property type="entry name" value="DEXSc_RecD-like"/>
    <property type="match status" value="1"/>
</dbReference>
<dbReference type="InterPro" id="IPR050534">
    <property type="entry name" value="Coronavir_polyprotein_1ab"/>
</dbReference>
<dbReference type="InterPro" id="IPR027785">
    <property type="entry name" value="UvrD-like_helicase_C"/>
</dbReference>
<dbReference type="InterPro" id="IPR003593">
    <property type="entry name" value="AAA+_ATPase"/>
</dbReference>
<evidence type="ECO:0000256" key="2">
    <source>
        <dbReference type="ARBA" id="ARBA00022840"/>
    </source>
</evidence>
<reference evidence="6 7" key="1">
    <citation type="journal article" date="2015" name="Genome Announc.">
        <title>Expanding the biotechnology potential of lactobacilli through comparative genomics of 213 strains and associated genera.</title>
        <authorList>
            <person name="Sun Z."/>
            <person name="Harris H.M."/>
            <person name="McCann A."/>
            <person name="Guo C."/>
            <person name="Argimon S."/>
            <person name="Zhang W."/>
            <person name="Yang X."/>
            <person name="Jeffery I.B."/>
            <person name="Cooney J.C."/>
            <person name="Kagawa T.F."/>
            <person name="Liu W."/>
            <person name="Song Y."/>
            <person name="Salvetti E."/>
            <person name="Wrobel A."/>
            <person name="Rasinkangas P."/>
            <person name="Parkhill J."/>
            <person name="Rea M.C."/>
            <person name="O'Sullivan O."/>
            <person name="Ritari J."/>
            <person name="Douillard F.P."/>
            <person name="Paul Ross R."/>
            <person name="Yang R."/>
            <person name="Briner A.E."/>
            <person name="Felis G.E."/>
            <person name="de Vos W.M."/>
            <person name="Barrangou R."/>
            <person name="Klaenhammer T.R."/>
            <person name="Caufield P.W."/>
            <person name="Cui Y."/>
            <person name="Zhang H."/>
            <person name="O'Toole P.W."/>
        </authorList>
    </citation>
    <scope>NUCLEOTIDE SEQUENCE [LARGE SCALE GENOMIC DNA]</scope>
    <source>
        <strain evidence="6 7">DSM 15946</strain>
    </source>
</reference>
<dbReference type="HAMAP" id="MF_01488">
    <property type="entry name" value="RecD2"/>
    <property type="match status" value="1"/>
</dbReference>
<proteinExistence type="inferred from homology"/>
<feature type="binding site" evidence="3">
    <location>
        <begin position="375"/>
        <end position="379"/>
    </location>
    <ligand>
        <name>ATP</name>
        <dbReference type="ChEBI" id="CHEBI:30616"/>
    </ligand>
</feature>
<accession>A0A0R1UB08</accession>
<dbReference type="InterPro" id="IPR055446">
    <property type="entry name" value="RecD2_N_OB"/>
</dbReference>
<dbReference type="Gene3D" id="3.40.50.300">
    <property type="entry name" value="P-loop containing nucleotide triphosphate hydrolases"/>
    <property type="match status" value="2"/>
</dbReference>
<dbReference type="Pfam" id="PF13538">
    <property type="entry name" value="UvrD_C_2"/>
    <property type="match status" value="1"/>
</dbReference>
<keyword evidence="3" id="KW-0238">DNA-binding</keyword>